<dbReference type="InterPro" id="IPR004839">
    <property type="entry name" value="Aminotransferase_I/II_large"/>
</dbReference>
<evidence type="ECO:0000313" key="7">
    <source>
        <dbReference type="EMBL" id="KAF7671037.1"/>
    </source>
</evidence>
<sequence length="474" mass="51934">MDTHGTSSILTPSAAALHLSPTLEINEAVARARASGKRIVHLGFGEAMFPIQQRVLQIHRETSSRSDYLPVAGLESLRTTIAEYQSGRLGIKIQSDQVVVAPGSKPLLFALFDIVRGDVLLPRPSWVSYEAQVAHAGKKLFWIETDEFDRHTLTAEALEAAYNTAIQQGGQPRIMLINSPSNPTGQVFSEEEVARIVRFCREREILLISDEIYSDICFRTEERNISAFKTAQKDGGEVIMTGGMSKVLCTTPGSPSKTNEVQTYSAGGWRIGFATFPSSSVGTTIQKAILAYASECWSAASAPAQLAAAAAFSSAFTADAILGSEMDRYRDLVTVLHRMCTLRLFTALRDCGLEVAEPRGSFYLYPSFRPFREQLRAHHVRTSRDLARWLIDECGLAALPGAAFGEAEEEDSNSGGSLRLRMATSFLFYPAEDKYQKGYALLETAARGEDIELPLMDEAIECIQIAVGKLQKSG</sequence>
<dbReference type="PANTHER" id="PTHR46383:SF1">
    <property type="entry name" value="ASPARTATE AMINOTRANSFERASE"/>
    <property type="match status" value="1"/>
</dbReference>
<organism evidence="7 8">
    <name type="scientific">Alternaria burnsii</name>
    <dbReference type="NCBI Taxonomy" id="1187904"/>
    <lineage>
        <taxon>Eukaryota</taxon>
        <taxon>Fungi</taxon>
        <taxon>Dikarya</taxon>
        <taxon>Ascomycota</taxon>
        <taxon>Pezizomycotina</taxon>
        <taxon>Dothideomycetes</taxon>
        <taxon>Pleosporomycetidae</taxon>
        <taxon>Pleosporales</taxon>
        <taxon>Pleosporineae</taxon>
        <taxon>Pleosporaceae</taxon>
        <taxon>Alternaria</taxon>
        <taxon>Alternaria sect. Alternaria</taxon>
    </lineage>
</organism>
<evidence type="ECO:0000256" key="1">
    <source>
        <dbReference type="ARBA" id="ARBA00001933"/>
    </source>
</evidence>
<dbReference type="Pfam" id="PF00155">
    <property type="entry name" value="Aminotran_1_2"/>
    <property type="match status" value="1"/>
</dbReference>
<keyword evidence="5" id="KW-0663">Pyridoxal phosphate</keyword>
<dbReference type="InterPro" id="IPR015424">
    <property type="entry name" value="PyrdxlP-dep_Trfase"/>
</dbReference>
<evidence type="ECO:0000256" key="2">
    <source>
        <dbReference type="ARBA" id="ARBA00007441"/>
    </source>
</evidence>
<gene>
    <name evidence="7" type="ORF">GT037_010818</name>
</gene>
<comment type="caution">
    <text evidence="7">The sequence shown here is derived from an EMBL/GenBank/DDBJ whole genome shotgun (WGS) entry which is preliminary data.</text>
</comment>
<evidence type="ECO:0000256" key="3">
    <source>
        <dbReference type="ARBA" id="ARBA00022576"/>
    </source>
</evidence>
<dbReference type="SUPFAM" id="SSF53383">
    <property type="entry name" value="PLP-dependent transferases"/>
    <property type="match status" value="1"/>
</dbReference>
<evidence type="ECO:0000259" key="6">
    <source>
        <dbReference type="Pfam" id="PF00155"/>
    </source>
</evidence>
<dbReference type="GeneID" id="62209043"/>
<dbReference type="EMBL" id="JAAABM010000025">
    <property type="protein sequence ID" value="KAF7671037.1"/>
    <property type="molecule type" value="Genomic_DNA"/>
</dbReference>
<dbReference type="Gene3D" id="3.40.640.10">
    <property type="entry name" value="Type I PLP-dependent aspartate aminotransferase-like (Major domain)"/>
    <property type="match status" value="1"/>
</dbReference>
<evidence type="ECO:0000256" key="4">
    <source>
        <dbReference type="ARBA" id="ARBA00022679"/>
    </source>
</evidence>
<keyword evidence="3" id="KW-0032">Aminotransferase</keyword>
<evidence type="ECO:0000313" key="8">
    <source>
        <dbReference type="Proteomes" id="UP000596902"/>
    </source>
</evidence>
<keyword evidence="4 7" id="KW-0808">Transferase</keyword>
<dbReference type="Proteomes" id="UP000596902">
    <property type="component" value="Unassembled WGS sequence"/>
</dbReference>
<proteinExistence type="inferred from homology"/>
<dbReference type="GO" id="GO:0030170">
    <property type="term" value="F:pyridoxal phosphate binding"/>
    <property type="evidence" value="ECO:0007669"/>
    <property type="project" value="InterPro"/>
</dbReference>
<evidence type="ECO:0000256" key="5">
    <source>
        <dbReference type="ARBA" id="ARBA00022898"/>
    </source>
</evidence>
<dbReference type="PANTHER" id="PTHR46383">
    <property type="entry name" value="ASPARTATE AMINOTRANSFERASE"/>
    <property type="match status" value="1"/>
</dbReference>
<comment type="cofactor">
    <cofactor evidence="1">
        <name>pyridoxal 5'-phosphate</name>
        <dbReference type="ChEBI" id="CHEBI:597326"/>
    </cofactor>
</comment>
<protein>
    <submittedName>
        <fullName evidence="7">Plp-dependent transferase</fullName>
    </submittedName>
</protein>
<keyword evidence="8" id="KW-1185">Reference proteome</keyword>
<reference evidence="7" key="1">
    <citation type="submission" date="2020-01" db="EMBL/GenBank/DDBJ databases">
        <authorList>
            <person name="Feng Z.H.Z."/>
        </authorList>
    </citation>
    <scope>NUCLEOTIDE SEQUENCE</scope>
    <source>
        <strain evidence="7">CBS107.38</strain>
    </source>
</reference>
<dbReference type="GO" id="GO:0006520">
    <property type="term" value="P:amino acid metabolic process"/>
    <property type="evidence" value="ECO:0007669"/>
    <property type="project" value="InterPro"/>
</dbReference>
<dbReference type="InterPro" id="IPR050596">
    <property type="entry name" value="AspAT/PAT-like"/>
</dbReference>
<comment type="similarity">
    <text evidence="2">Belongs to the class-I pyridoxal-phosphate-dependent aminotransferase family.</text>
</comment>
<accession>A0A8H7AT33</accession>
<dbReference type="InterPro" id="IPR015421">
    <property type="entry name" value="PyrdxlP-dep_Trfase_major"/>
</dbReference>
<name>A0A8H7AT33_9PLEO</name>
<dbReference type="CDD" id="cd00609">
    <property type="entry name" value="AAT_like"/>
    <property type="match status" value="1"/>
</dbReference>
<dbReference type="RefSeq" id="XP_038781419.1">
    <property type="nucleotide sequence ID" value="XM_038935865.1"/>
</dbReference>
<reference evidence="7" key="2">
    <citation type="submission" date="2020-08" db="EMBL/GenBank/DDBJ databases">
        <title>Draft Genome Sequence of Cumin Blight Pathogen Alternaria burnsii.</title>
        <authorList>
            <person name="Feng Z."/>
        </authorList>
    </citation>
    <scope>NUCLEOTIDE SEQUENCE</scope>
    <source>
        <strain evidence="7">CBS107.38</strain>
    </source>
</reference>
<dbReference type="Gene3D" id="3.90.1150.10">
    <property type="entry name" value="Aspartate Aminotransferase, domain 1"/>
    <property type="match status" value="1"/>
</dbReference>
<dbReference type="OrthoDB" id="7042322at2759"/>
<dbReference type="InterPro" id="IPR015422">
    <property type="entry name" value="PyrdxlP-dep_Trfase_small"/>
</dbReference>
<dbReference type="AlphaFoldDB" id="A0A8H7AT33"/>
<feature type="domain" description="Aminotransferase class I/classII large" evidence="6">
    <location>
        <begin position="57"/>
        <end position="423"/>
    </location>
</feature>
<dbReference type="GO" id="GO:0008483">
    <property type="term" value="F:transaminase activity"/>
    <property type="evidence" value="ECO:0007669"/>
    <property type="project" value="UniProtKB-KW"/>
</dbReference>